<keyword evidence="2" id="KW-0472">Membrane</keyword>
<gene>
    <name evidence="3" type="ORF">NB063_13065</name>
</gene>
<organism evidence="3 4">
    <name type="scientific">Aporhodopirellula aestuarii</name>
    <dbReference type="NCBI Taxonomy" id="2950107"/>
    <lineage>
        <taxon>Bacteria</taxon>
        <taxon>Pseudomonadati</taxon>
        <taxon>Planctomycetota</taxon>
        <taxon>Planctomycetia</taxon>
        <taxon>Pirellulales</taxon>
        <taxon>Pirellulaceae</taxon>
        <taxon>Aporhodopirellula</taxon>
    </lineage>
</organism>
<keyword evidence="2" id="KW-1133">Transmembrane helix</keyword>
<dbReference type="Proteomes" id="UP001202961">
    <property type="component" value="Unassembled WGS sequence"/>
</dbReference>
<protein>
    <submittedName>
        <fullName evidence="3">Uncharacterized protein</fullName>
    </submittedName>
</protein>
<comment type="caution">
    <text evidence="3">The sequence shown here is derived from an EMBL/GenBank/DDBJ whole genome shotgun (WGS) entry which is preliminary data.</text>
</comment>
<feature type="compositionally biased region" description="Acidic residues" evidence="1">
    <location>
        <begin position="188"/>
        <end position="197"/>
    </location>
</feature>
<feature type="region of interest" description="Disordered" evidence="1">
    <location>
        <begin position="143"/>
        <end position="197"/>
    </location>
</feature>
<reference evidence="3 4" key="1">
    <citation type="journal article" date="2022" name="Syst. Appl. Microbiol.">
        <title>Rhodopirellula aestuarii sp. nov., a novel member of the genus Rhodopirellula isolated from brackish sediments collected in the Tagus River estuary, Portugal.</title>
        <authorList>
            <person name="Vitorino I.R."/>
            <person name="Klimek D."/>
            <person name="Calusinska M."/>
            <person name="Lobo-da-Cunha A."/>
            <person name="Vasconcelos V."/>
            <person name="Lage O.M."/>
        </authorList>
    </citation>
    <scope>NUCLEOTIDE SEQUENCE [LARGE SCALE GENOMIC DNA]</scope>
    <source>
        <strain evidence="3 4">ICT_H3.1</strain>
    </source>
</reference>
<name>A0ABT0U3Q3_9BACT</name>
<evidence type="ECO:0000313" key="4">
    <source>
        <dbReference type="Proteomes" id="UP001202961"/>
    </source>
</evidence>
<proteinExistence type="predicted"/>
<feature type="transmembrane region" description="Helical" evidence="2">
    <location>
        <begin position="12"/>
        <end position="34"/>
    </location>
</feature>
<accession>A0ABT0U3Q3</accession>
<evidence type="ECO:0000256" key="1">
    <source>
        <dbReference type="SAM" id="MobiDB-lite"/>
    </source>
</evidence>
<evidence type="ECO:0000313" key="3">
    <source>
        <dbReference type="EMBL" id="MCM2371536.1"/>
    </source>
</evidence>
<evidence type="ECO:0000256" key="2">
    <source>
        <dbReference type="SAM" id="Phobius"/>
    </source>
</evidence>
<sequence>MNGTPQHRTGSSLIEIIVLLSVSSTLFVIAIGWIHQSFRLASIMRDHERHHQSLLRLSRQFRDDAHLATQVTSEGDTMIFQADEFEIQYRRDGNTVRRSLRNSSDDAASGEESYQLSEHTAVRFDIDETPDWVALTVHRVDPASRSNAESGEETETEIDDSPRDVAIRAAVGRWRGDRDEPLAPESTDSLESEEAQP</sequence>
<dbReference type="EMBL" id="JAMQBK010000032">
    <property type="protein sequence ID" value="MCM2371536.1"/>
    <property type="molecule type" value="Genomic_DNA"/>
</dbReference>
<feature type="compositionally biased region" description="Acidic residues" evidence="1">
    <location>
        <begin position="150"/>
        <end position="159"/>
    </location>
</feature>
<dbReference type="RefSeq" id="WP_250929174.1">
    <property type="nucleotide sequence ID" value="NZ_JAMQBK010000032.1"/>
</dbReference>
<keyword evidence="2" id="KW-0812">Transmembrane</keyword>
<keyword evidence="4" id="KW-1185">Reference proteome</keyword>